<evidence type="ECO:0000256" key="1">
    <source>
        <dbReference type="SAM" id="MobiDB-lite"/>
    </source>
</evidence>
<sequence>MRHKSLQRGPNDVSVTSEHYAARGPLSSTLRFAAKRTPERPKTI</sequence>
<keyword evidence="3" id="KW-1185">Reference proteome</keyword>
<feature type="region of interest" description="Disordered" evidence="1">
    <location>
        <begin position="1"/>
        <end position="44"/>
    </location>
</feature>
<accession>A0A6I8MAT4</accession>
<protein>
    <submittedName>
        <fullName evidence="2">Uncharacterized protein</fullName>
    </submittedName>
</protein>
<proteinExistence type="predicted"/>
<dbReference type="AlphaFoldDB" id="A0A6I8MAT4"/>
<organism evidence="2 3">
    <name type="scientific">Amycolatopsis camponoti</name>
    <dbReference type="NCBI Taxonomy" id="2606593"/>
    <lineage>
        <taxon>Bacteria</taxon>
        <taxon>Bacillati</taxon>
        <taxon>Actinomycetota</taxon>
        <taxon>Actinomycetes</taxon>
        <taxon>Pseudonocardiales</taxon>
        <taxon>Pseudonocardiaceae</taxon>
        <taxon>Amycolatopsis</taxon>
    </lineage>
</organism>
<reference evidence="2 3" key="1">
    <citation type="submission" date="2019-09" db="EMBL/GenBank/DDBJ databases">
        <authorList>
            <person name="Leyn A S."/>
        </authorList>
    </citation>
    <scope>NUCLEOTIDE SEQUENCE [LARGE SCALE GENOMIC DNA]</scope>
    <source>
        <strain evidence="2">AA231_1</strain>
    </source>
</reference>
<gene>
    <name evidence="2" type="ORF">AA23TX_09937</name>
</gene>
<name>A0A6I8MAT4_9PSEU</name>
<dbReference type="Proteomes" id="UP000399805">
    <property type="component" value="Unassembled WGS sequence"/>
</dbReference>
<evidence type="ECO:0000313" key="3">
    <source>
        <dbReference type="Proteomes" id="UP000399805"/>
    </source>
</evidence>
<evidence type="ECO:0000313" key="2">
    <source>
        <dbReference type="EMBL" id="VVJ25193.1"/>
    </source>
</evidence>
<dbReference type="EMBL" id="CABVGP010000004">
    <property type="protein sequence ID" value="VVJ25193.1"/>
    <property type="molecule type" value="Genomic_DNA"/>
</dbReference>